<dbReference type="InterPro" id="IPR001179">
    <property type="entry name" value="PPIase_FKBP_dom"/>
</dbReference>
<proteinExistence type="inferred from homology"/>
<dbReference type="EMBL" id="JWIC01000004">
    <property type="protein sequence ID" value="KID57997.1"/>
    <property type="molecule type" value="Genomic_DNA"/>
</dbReference>
<evidence type="ECO:0000256" key="7">
    <source>
        <dbReference type="ARBA" id="ARBA00023235"/>
    </source>
</evidence>
<evidence type="ECO:0000256" key="6">
    <source>
        <dbReference type="ARBA" id="ARBA00023186"/>
    </source>
</evidence>
<gene>
    <name evidence="12" type="ORF">JF50_04450</name>
</gene>
<keyword evidence="6" id="KW-0143">Chaperone</keyword>
<comment type="subcellular location">
    <subcellularLocation>
        <location evidence="2">Cytoplasm</location>
    </subcellularLocation>
</comment>
<comment type="caution">
    <text evidence="12">The sequence shown here is derived from an EMBL/GenBank/DDBJ whole genome shotgun (WGS) entry which is preliminary data.</text>
</comment>
<evidence type="ECO:0000256" key="4">
    <source>
        <dbReference type="ARBA" id="ARBA00022490"/>
    </source>
</evidence>
<evidence type="ECO:0000313" key="12">
    <source>
        <dbReference type="EMBL" id="KID57997.1"/>
    </source>
</evidence>
<dbReference type="SUPFAM" id="SSF54534">
    <property type="entry name" value="FKBP-like"/>
    <property type="match status" value="1"/>
</dbReference>
<comment type="similarity">
    <text evidence="3 10">Belongs to the FKBP-type PPIase family.</text>
</comment>
<dbReference type="Proteomes" id="UP000031327">
    <property type="component" value="Unassembled WGS sequence"/>
</dbReference>
<evidence type="ECO:0000256" key="10">
    <source>
        <dbReference type="RuleBase" id="RU003915"/>
    </source>
</evidence>
<keyword evidence="7 9" id="KW-0413">Isomerase</keyword>
<feature type="domain" description="PPIase FKBP-type" evidence="11">
    <location>
        <begin position="6"/>
        <end position="79"/>
    </location>
</feature>
<dbReference type="EC" id="5.2.1.8" evidence="10"/>
<evidence type="ECO:0000259" key="11">
    <source>
        <dbReference type="PROSITE" id="PS50059"/>
    </source>
</evidence>
<keyword evidence="4" id="KW-0963">Cytoplasm</keyword>
<dbReference type="Gene3D" id="3.10.50.40">
    <property type="match status" value="1"/>
</dbReference>
<dbReference type="GO" id="GO:0042026">
    <property type="term" value="P:protein refolding"/>
    <property type="evidence" value="ECO:0007669"/>
    <property type="project" value="UniProtKB-ARBA"/>
</dbReference>
<sequence>MQITKDSAVEFHYTLTEGSEQIESSKNGEPLNYLHGQEGMLPGLEEALDGKSAGDKFSVTLEPKDSYGEYQEGLIQRIPIKHLQGLGNNKVWKPGMTAIVESNQGRHQVSIVKVGRFNADCDLNHPFAGKTLTFDVEVINVRAATAEELSHGHVHGAGGCGHDH</sequence>
<dbReference type="PANTHER" id="PTHR47861">
    <property type="entry name" value="FKBP-TYPE PEPTIDYL-PROLYL CIS-TRANS ISOMERASE SLYD"/>
    <property type="match status" value="1"/>
</dbReference>
<dbReference type="OrthoDB" id="9808891at2"/>
<name>A0A0C1QSL2_9GAMM</name>
<comment type="function">
    <text evidence="8">Also involved in hydrogenase metallocenter assembly, probably by participating in the nickel insertion step. This function in hydrogenase biosynthesis requires chaperone activity and the presence of the metal-binding domain, but not PPIase activity.</text>
</comment>
<dbReference type="RefSeq" id="WP_039608294.1">
    <property type="nucleotide sequence ID" value="NZ_JWIC01000004.1"/>
</dbReference>
<evidence type="ECO:0000256" key="5">
    <source>
        <dbReference type="ARBA" id="ARBA00023110"/>
    </source>
</evidence>
<keyword evidence="5 9" id="KW-0697">Rotamase</keyword>
<dbReference type="PANTHER" id="PTHR47861:SF3">
    <property type="entry name" value="FKBP-TYPE PEPTIDYL-PROLYL CIS-TRANS ISOMERASE SLYD"/>
    <property type="match status" value="1"/>
</dbReference>
<dbReference type="AlphaFoldDB" id="A0A0C1QSL2"/>
<evidence type="ECO:0000256" key="2">
    <source>
        <dbReference type="ARBA" id="ARBA00004496"/>
    </source>
</evidence>
<comment type="catalytic activity">
    <reaction evidence="1 9 10">
        <text>[protein]-peptidylproline (omega=180) = [protein]-peptidylproline (omega=0)</text>
        <dbReference type="Rhea" id="RHEA:16237"/>
        <dbReference type="Rhea" id="RHEA-COMP:10747"/>
        <dbReference type="Rhea" id="RHEA-COMP:10748"/>
        <dbReference type="ChEBI" id="CHEBI:83833"/>
        <dbReference type="ChEBI" id="CHEBI:83834"/>
        <dbReference type="EC" id="5.2.1.8"/>
    </reaction>
</comment>
<evidence type="ECO:0000313" key="13">
    <source>
        <dbReference type="Proteomes" id="UP000031327"/>
    </source>
</evidence>
<evidence type="ECO:0000256" key="8">
    <source>
        <dbReference type="ARBA" id="ARBA00037071"/>
    </source>
</evidence>
<dbReference type="GO" id="GO:0005737">
    <property type="term" value="C:cytoplasm"/>
    <property type="evidence" value="ECO:0007669"/>
    <property type="project" value="UniProtKB-SubCell"/>
</dbReference>
<evidence type="ECO:0000256" key="1">
    <source>
        <dbReference type="ARBA" id="ARBA00000971"/>
    </source>
</evidence>
<accession>A0A0C1QSL2</accession>
<evidence type="ECO:0000256" key="3">
    <source>
        <dbReference type="ARBA" id="ARBA00006577"/>
    </source>
</evidence>
<evidence type="ECO:0000256" key="9">
    <source>
        <dbReference type="PROSITE-ProRule" id="PRU00277"/>
    </source>
</evidence>
<dbReference type="Pfam" id="PF00254">
    <property type="entry name" value="FKBP_C"/>
    <property type="match status" value="1"/>
</dbReference>
<dbReference type="InterPro" id="IPR046357">
    <property type="entry name" value="PPIase_dom_sf"/>
</dbReference>
<reference evidence="12 13" key="1">
    <citation type="submission" date="2014-12" db="EMBL/GenBank/DDBJ databases">
        <title>Draft Genome Sequence of Pseudoalteromonas luteoviolacea HI1.</title>
        <authorList>
            <person name="Asahina A.Y."/>
            <person name="Hadfield M.G."/>
        </authorList>
    </citation>
    <scope>NUCLEOTIDE SEQUENCE [LARGE SCALE GENOMIC DNA]</scope>
    <source>
        <strain evidence="12 13">HI1</strain>
    </source>
</reference>
<protein>
    <recommendedName>
        <fullName evidence="10">Peptidyl-prolyl cis-trans isomerase</fullName>
        <ecNumber evidence="10">5.2.1.8</ecNumber>
    </recommendedName>
</protein>
<organism evidence="12 13">
    <name type="scientific">Pseudoalteromonas luteoviolacea</name>
    <dbReference type="NCBI Taxonomy" id="43657"/>
    <lineage>
        <taxon>Bacteria</taxon>
        <taxon>Pseudomonadati</taxon>
        <taxon>Pseudomonadota</taxon>
        <taxon>Gammaproteobacteria</taxon>
        <taxon>Alteromonadales</taxon>
        <taxon>Pseudoalteromonadaceae</taxon>
        <taxon>Pseudoalteromonas</taxon>
    </lineage>
</organism>
<dbReference type="PROSITE" id="PS50059">
    <property type="entry name" value="FKBP_PPIASE"/>
    <property type="match status" value="1"/>
</dbReference>
<dbReference type="GO" id="GO:0003755">
    <property type="term" value="F:peptidyl-prolyl cis-trans isomerase activity"/>
    <property type="evidence" value="ECO:0007669"/>
    <property type="project" value="UniProtKB-UniRule"/>
</dbReference>